<evidence type="ECO:0000313" key="3">
    <source>
        <dbReference type="EMBL" id="AKZ64571.1"/>
    </source>
</evidence>
<evidence type="ECO:0000259" key="2">
    <source>
        <dbReference type="Pfam" id="PF12697"/>
    </source>
</evidence>
<dbReference type="EMBL" id="CP011409">
    <property type="protein sequence ID" value="AKZ64571.1"/>
    <property type="molecule type" value="Genomic_DNA"/>
</dbReference>
<dbReference type="Proteomes" id="UP000063429">
    <property type="component" value="Chromosome"/>
</dbReference>
<keyword evidence="1" id="KW-1133">Transmembrane helix</keyword>
<accession>A0ABM5V4K9</accession>
<dbReference type="InterPro" id="IPR029058">
    <property type="entry name" value="AB_hydrolase_fold"/>
</dbReference>
<name>A0ABM5V4K9_9BURK</name>
<gene>
    <name evidence="3" type="ORF">F506_19650</name>
</gene>
<dbReference type="SUPFAM" id="SSF53474">
    <property type="entry name" value="alpha/beta-Hydrolases"/>
    <property type="match status" value="1"/>
</dbReference>
<evidence type="ECO:0000256" key="1">
    <source>
        <dbReference type="SAM" id="Phobius"/>
    </source>
</evidence>
<keyword evidence="4" id="KW-1185">Reference proteome</keyword>
<dbReference type="InterPro" id="IPR050266">
    <property type="entry name" value="AB_hydrolase_sf"/>
</dbReference>
<dbReference type="RefSeq" id="WP_053200214.1">
    <property type="nucleotide sequence ID" value="NZ_CP011409.1"/>
</dbReference>
<dbReference type="Pfam" id="PF12697">
    <property type="entry name" value="Abhydrolase_6"/>
    <property type="match status" value="1"/>
</dbReference>
<dbReference type="PANTHER" id="PTHR43798">
    <property type="entry name" value="MONOACYLGLYCEROL LIPASE"/>
    <property type="match status" value="1"/>
</dbReference>
<dbReference type="PANTHER" id="PTHR43798:SF33">
    <property type="entry name" value="HYDROLASE, PUTATIVE (AFU_ORTHOLOGUE AFUA_2G14860)-RELATED"/>
    <property type="match status" value="1"/>
</dbReference>
<organism evidence="3 4">
    <name type="scientific">Herbaspirillum hiltneri N3</name>
    <dbReference type="NCBI Taxonomy" id="1262470"/>
    <lineage>
        <taxon>Bacteria</taxon>
        <taxon>Pseudomonadati</taxon>
        <taxon>Pseudomonadota</taxon>
        <taxon>Betaproteobacteria</taxon>
        <taxon>Burkholderiales</taxon>
        <taxon>Oxalobacteraceae</taxon>
        <taxon>Herbaspirillum</taxon>
    </lineage>
</organism>
<keyword evidence="3" id="KW-0378">Hydrolase</keyword>
<dbReference type="Gene3D" id="3.40.50.1820">
    <property type="entry name" value="alpha/beta hydrolase"/>
    <property type="match status" value="1"/>
</dbReference>
<feature type="domain" description="AB hydrolase-1" evidence="2">
    <location>
        <begin position="50"/>
        <end position="286"/>
    </location>
</feature>
<dbReference type="GO" id="GO:0016787">
    <property type="term" value="F:hydrolase activity"/>
    <property type="evidence" value="ECO:0007669"/>
    <property type="project" value="UniProtKB-KW"/>
</dbReference>
<evidence type="ECO:0000313" key="4">
    <source>
        <dbReference type="Proteomes" id="UP000063429"/>
    </source>
</evidence>
<dbReference type="InterPro" id="IPR000073">
    <property type="entry name" value="AB_hydrolase_1"/>
</dbReference>
<sequence>MTALASTSVTCAETLKDSLSLLEGRFAESTVDIGNGGIVSYRSCGRGPAIVLLHGISSGAASWLQCALRLEKDAQVIAWNAPGYGRSTALPQMQPSAADYAARLELFLEALGIGSCLLVGHSLGAMMAAAYVGRSYKRASRLLLVSPAQGYGSEARRERGRQIAQERLDVLRTIGVEGMAERSPARMLSAQAGETERAWVRWNIQWLNPAGYTQAVHMLCGDALQAYAPNGMLGHVPAEIYCGVGDVVTTADDSRELAWNLNLPFHLIDNAGHACYIEQPGAVAAAICRQLSGHLYKLS</sequence>
<feature type="transmembrane region" description="Helical" evidence="1">
    <location>
        <begin position="110"/>
        <end position="132"/>
    </location>
</feature>
<keyword evidence="1" id="KW-0812">Transmembrane</keyword>
<keyword evidence="1" id="KW-0472">Membrane</keyword>
<proteinExistence type="predicted"/>
<protein>
    <submittedName>
        <fullName evidence="3">Hydrolase</fullName>
    </submittedName>
</protein>
<reference evidence="4" key="1">
    <citation type="journal article" date="2015" name="Genome Announc.">
        <title>Complete Genome Sequence of Herbaspirillum hiltneri N3 (DSM 17495), Isolated from Surface-Sterilized Wheat Roots.</title>
        <authorList>
            <person name="Guizelini D."/>
            <person name="Saizaki P.M."/>
            <person name="Coimbra N.A."/>
            <person name="Weiss V.A."/>
            <person name="Faoro H."/>
            <person name="Sfeir M.Z."/>
            <person name="Baura V.A."/>
            <person name="Monteiro R.A."/>
            <person name="Chubatsu L.S."/>
            <person name="Souza E.M."/>
            <person name="Cruz L.M."/>
            <person name="Pedrosa F.O."/>
            <person name="Raittz R.T."/>
            <person name="Marchaukoski J.N."/>
            <person name="Steffens M.B."/>
        </authorList>
    </citation>
    <scope>NUCLEOTIDE SEQUENCE [LARGE SCALE GENOMIC DNA]</scope>
    <source>
        <strain evidence="4">N3</strain>
    </source>
</reference>